<dbReference type="AlphaFoldDB" id="A0A1F6CA26"/>
<dbReference type="GO" id="GO:0009279">
    <property type="term" value="C:cell outer membrane"/>
    <property type="evidence" value="ECO:0007669"/>
    <property type="project" value="UniProtKB-SubCell"/>
</dbReference>
<dbReference type="Pfam" id="PF00691">
    <property type="entry name" value="OmpA"/>
    <property type="match status" value="1"/>
</dbReference>
<evidence type="ECO:0000256" key="3">
    <source>
        <dbReference type="ARBA" id="ARBA00023237"/>
    </source>
</evidence>
<evidence type="ECO:0000256" key="1">
    <source>
        <dbReference type="ARBA" id="ARBA00004442"/>
    </source>
</evidence>
<dbReference type="PANTHER" id="PTHR30329">
    <property type="entry name" value="STATOR ELEMENT OF FLAGELLAR MOTOR COMPLEX"/>
    <property type="match status" value="1"/>
</dbReference>
<reference evidence="7 8" key="1">
    <citation type="journal article" date="2016" name="Nat. Commun.">
        <title>Thousands of microbial genomes shed light on interconnected biogeochemical processes in an aquifer system.</title>
        <authorList>
            <person name="Anantharaman K."/>
            <person name="Brown C.T."/>
            <person name="Hug L.A."/>
            <person name="Sharon I."/>
            <person name="Castelle C.J."/>
            <person name="Probst A.J."/>
            <person name="Thomas B.C."/>
            <person name="Singh A."/>
            <person name="Wilkins M.J."/>
            <person name="Karaoz U."/>
            <person name="Brodie E.L."/>
            <person name="Williams K.H."/>
            <person name="Hubbard S.S."/>
            <person name="Banfield J.F."/>
        </authorList>
    </citation>
    <scope>NUCLEOTIDE SEQUENCE [LARGE SCALE GENOMIC DNA]</scope>
    <source>
        <strain evidence="8">RIFCSPLOWO2_12_FULL_64_10</strain>
    </source>
</reference>
<organism evidence="7 8">
    <name type="scientific">Handelsmanbacteria sp. (strain RIFCSPLOWO2_12_FULL_64_10)</name>
    <dbReference type="NCBI Taxonomy" id="1817868"/>
    <lineage>
        <taxon>Bacteria</taxon>
        <taxon>Candidatus Handelsmaniibacteriota</taxon>
    </lineage>
</organism>
<evidence type="ECO:0000313" key="8">
    <source>
        <dbReference type="Proteomes" id="UP000178606"/>
    </source>
</evidence>
<protein>
    <recommendedName>
        <fullName evidence="6">OmpA-like domain-containing protein</fullName>
    </recommendedName>
</protein>
<dbReference type="PROSITE" id="PS51123">
    <property type="entry name" value="OMPA_2"/>
    <property type="match status" value="1"/>
</dbReference>
<dbReference type="PROSITE" id="PS01068">
    <property type="entry name" value="OMPA_1"/>
    <property type="match status" value="1"/>
</dbReference>
<comment type="caution">
    <text evidence="7">The sequence shown here is derived from an EMBL/GenBank/DDBJ whole genome shotgun (WGS) entry which is preliminary data.</text>
</comment>
<proteinExistence type="predicted"/>
<dbReference type="SUPFAM" id="SSF103088">
    <property type="entry name" value="OmpA-like"/>
    <property type="match status" value="1"/>
</dbReference>
<feature type="domain" description="OmpA-like" evidence="6">
    <location>
        <begin position="369"/>
        <end position="487"/>
    </location>
</feature>
<evidence type="ECO:0000256" key="2">
    <source>
        <dbReference type="ARBA" id="ARBA00023136"/>
    </source>
</evidence>
<keyword evidence="3" id="KW-0998">Cell outer membrane</keyword>
<evidence type="ECO:0000313" key="7">
    <source>
        <dbReference type="EMBL" id="OGG46018.1"/>
    </source>
</evidence>
<dbReference type="InterPro" id="IPR036737">
    <property type="entry name" value="OmpA-like_sf"/>
</dbReference>
<feature type="chain" id="PRO_5009523302" description="OmpA-like domain-containing protein" evidence="5">
    <location>
        <begin position="22"/>
        <end position="487"/>
    </location>
</feature>
<dbReference type="InterPro" id="IPR006664">
    <property type="entry name" value="OMP_bac"/>
</dbReference>
<dbReference type="Gene3D" id="3.30.1330.60">
    <property type="entry name" value="OmpA-like domain"/>
    <property type="match status" value="1"/>
</dbReference>
<feature type="signal peptide" evidence="5">
    <location>
        <begin position="1"/>
        <end position="21"/>
    </location>
</feature>
<dbReference type="PANTHER" id="PTHR30329:SF21">
    <property type="entry name" value="LIPOPROTEIN YIAD-RELATED"/>
    <property type="match status" value="1"/>
</dbReference>
<evidence type="ECO:0000256" key="5">
    <source>
        <dbReference type="SAM" id="SignalP"/>
    </source>
</evidence>
<dbReference type="InterPro" id="IPR006665">
    <property type="entry name" value="OmpA-like"/>
</dbReference>
<sequence length="487" mass="53702">MLKKWFLMAALSLLSPSLIRAQTVEQTLFGDIEKALEQARAQYANLYSPRNYDRATAEYKGAVEDFKANRNLNIVRERVKRADGYLKAAAQNVVISRSLFAGVMAARQDALKANAPEFAKEAYEAASRRFTEAASSVEGGDVEAAKRRGAEAEEMFKKAELTAIQASIVGNVRKLLEYAGNLKADSYAPRTVASARSLLTEAEKQITSNRYDRNVAREKAEQAEYQAQIAIHLSRLFPTLDADAKKREDFILALQDSIGRVSEEIGFPVRFDQGFDAALSTLRLAARNLRQEGQSLSQNLAARTKESASRAAEIDRLRRELAVLKGQKEELAAREAAQAQALAAREAFEQKIRGIEGLFSADEGTVIRQGDNLIVRLHGLTFKSGSAQLTPQNFLMLAKVQSAIREFPDAAVEVGGHTDSAGNDDYNQVLSERRAQAVRDHLLKSLNLPEGQITAVGYGETKPVANNATEEGRARNRRIDIVMTLKQ</sequence>
<dbReference type="PRINTS" id="PR01021">
    <property type="entry name" value="OMPADOMAIN"/>
</dbReference>
<dbReference type="EMBL" id="MFKF01000347">
    <property type="protein sequence ID" value="OGG46018.1"/>
    <property type="molecule type" value="Genomic_DNA"/>
</dbReference>
<dbReference type="InterPro" id="IPR006690">
    <property type="entry name" value="OMPA-like_CS"/>
</dbReference>
<gene>
    <name evidence="7" type="ORF">A3F84_26025</name>
</gene>
<evidence type="ECO:0000259" key="6">
    <source>
        <dbReference type="PROSITE" id="PS51123"/>
    </source>
</evidence>
<comment type="subcellular location">
    <subcellularLocation>
        <location evidence="1">Cell outer membrane</location>
    </subcellularLocation>
</comment>
<accession>A0A1F6CA26</accession>
<dbReference type="InterPro" id="IPR050330">
    <property type="entry name" value="Bact_OuterMem_StrucFunc"/>
</dbReference>
<dbReference type="Proteomes" id="UP000178606">
    <property type="component" value="Unassembled WGS sequence"/>
</dbReference>
<evidence type="ECO:0000256" key="4">
    <source>
        <dbReference type="PROSITE-ProRule" id="PRU00473"/>
    </source>
</evidence>
<dbReference type="CDD" id="cd07185">
    <property type="entry name" value="OmpA_C-like"/>
    <property type="match status" value="1"/>
</dbReference>
<keyword evidence="5" id="KW-0732">Signal</keyword>
<keyword evidence="2 4" id="KW-0472">Membrane</keyword>
<name>A0A1F6CA26_HANXR</name>